<dbReference type="Gene3D" id="3.90.400.10">
    <property type="entry name" value="Oligo-1,6-glucosidase, Domain 2"/>
    <property type="match status" value="1"/>
</dbReference>
<dbReference type="InterPro" id="IPR006047">
    <property type="entry name" value="GH13_cat_dom"/>
</dbReference>
<dbReference type="Proteomes" id="UP000732105">
    <property type="component" value="Unassembled WGS sequence"/>
</dbReference>
<organism evidence="4 5">
    <name type="scientific">Marinifilum caeruleilacunae</name>
    <dbReference type="NCBI Taxonomy" id="2499076"/>
    <lineage>
        <taxon>Bacteria</taxon>
        <taxon>Pseudomonadati</taxon>
        <taxon>Bacteroidota</taxon>
        <taxon>Bacteroidia</taxon>
        <taxon>Marinilabiliales</taxon>
        <taxon>Marinifilaceae</taxon>
    </lineage>
</organism>
<dbReference type="InterPro" id="IPR045857">
    <property type="entry name" value="O16G_dom_2"/>
</dbReference>
<sequence length="551" mass="63646">MEQFKKDIQFLYPDRVDETLQEIDQIMNHYRAITPSEAFKLDEEDAILITYADSFKDENESTLQTLNKLCKKYLKEGINSIHILPFYPYTSDDGFSVVDYMEVNPDFGNWKDVAELEKSFYLMFDAVINHMSKSSDWFKGFLREDPEFENFFIEENPDKEELNMVTRPRVWPLLHKYNKNGKDAFVWTTFSEDQVDLNYANPKIFLKVLDVLLFYVSKGAKLIRLDAIAFMWKKLGTTCIHLEETHRIIQLYRKIIEQVAPQTVMITETNVPHSENISYFGNGLNEAHMVYNFSLPPLLAYSLHKENVDVLTHWAQSLQLPSDKTCFFNFTASHDGIGVRPLQGIVSDAEIGKLAKIVESHNGRVSYKSNPDGSESPYELNCNYMDLLTNPNEADDLRVKRFMLTQAVMLSMPGVPGIYYHSIFGSENDEQGVIDSGINRRINRKKLEFSQLEKELNQPGSLRSKVYEMYMKMLKVRKAEKAFDPFGEAKFYQENGVFIVERKSASDTVYCLYNFTGGEKDIEKLTEGKIDLATGNNADSSLTAYEFMWIV</sequence>
<evidence type="ECO:0000256" key="2">
    <source>
        <dbReference type="ARBA" id="ARBA00022679"/>
    </source>
</evidence>
<comment type="caution">
    <text evidence="4">The sequence shown here is derived from an EMBL/GenBank/DDBJ whole genome shotgun (WGS) entry which is preliminary data.</text>
</comment>
<dbReference type="RefSeq" id="WP_171595655.1">
    <property type="nucleotide sequence ID" value="NZ_RZNH01000017.1"/>
</dbReference>
<dbReference type="PANTHER" id="PTHR10357:SF214">
    <property type="entry name" value="GLUCOSYLGLYCERATE PHOSPHORYLASE"/>
    <property type="match status" value="1"/>
</dbReference>
<dbReference type="InterPro" id="IPR033746">
    <property type="entry name" value="GGa_phosphorylase"/>
</dbReference>
<dbReference type="InterPro" id="IPR016377">
    <property type="entry name" value="Sucrose_GGa_phosphorylase-rel"/>
</dbReference>
<accession>A0ABX1WWA8</accession>
<evidence type="ECO:0000259" key="3">
    <source>
        <dbReference type="SMART" id="SM00642"/>
    </source>
</evidence>
<dbReference type="Pfam" id="PF00128">
    <property type="entry name" value="Alpha-amylase"/>
    <property type="match status" value="1"/>
</dbReference>
<dbReference type="Gene3D" id="3.20.20.80">
    <property type="entry name" value="Glycosidases"/>
    <property type="match status" value="1"/>
</dbReference>
<dbReference type="PIRSF" id="PIRSF003059">
    <property type="entry name" value="Sucrose_phosphorylase"/>
    <property type="match status" value="1"/>
</dbReference>
<evidence type="ECO:0000313" key="5">
    <source>
        <dbReference type="Proteomes" id="UP000732105"/>
    </source>
</evidence>
<dbReference type="SUPFAM" id="SSF51445">
    <property type="entry name" value="(Trans)glycosidases"/>
    <property type="match status" value="1"/>
</dbReference>
<feature type="domain" description="Glycosyl hydrolase family 13 catalytic" evidence="3">
    <location>
        <begin position="49"/>
        <end position="477"/>
    </location>
</feature>
<keyword evidence="1" id="KW-0328">Glycosyltransferase</keyword>
<dbReference type="PANTHER" id="PTHR10357">
    <property type="entry name" value="ALPHA-AMYLASE FAMILY MEMBER"/>
    <property type="match status" value="1"/>
</dbReference>
<keyword evidence="5" id="KW-1185">Reference proteome</keyword>
<dbReference type="SMART" id="SM00642">
    <property type="entry name" value="Aamy"/>
    <property type="match status" value="1"/>
</dbReference>
<dbReference type="InterPro" id="IPR017853">
    <property type="entry name" value="GH"/>
</dbReference>
<gene>
    <name evidence="4" type="ORF">ELS83_11095</name>
</gene>
<dbReference type="EMBL" id="RZNH01000017">
    <property type="protein sequence ID" value="NOU60369.1"/>
    <property type="molecule type" value="Genomic_DNA"/>
</dbReference>
<protein>
    <submittedName>
        <fullName evidence="4">Sugar phosphorylase</fullName>
    </submittedName>
</protein>
<dbReference type="CDD" id="cd11356">
    <property type="entry name" value="AmyAc_Sucrose_phosphorylase-like_1"/>
    <property type="match status" value="1"/>
</dbReference>
<evidence type="ECO:0000256" key="1">
    <source>
        <dbReference type="ARBA" id="ARBA00022676"/>
    </source>
</evidence>
<proteinExistence type="predicted"/>
<name>A0ABX1WWA8_9BACT</name>
<reference evidence="4 5" key="1">
    <citation type="submission" date="2018-12" db="EMBL/GenBank/DDBJ databases">
        <title>Marinifilum JC070 sp. nov., a marine bacterium isolated from Yongle Blue Hole in the South China Sea.</title>
        <authorList>
            <person name="Fu T."/>
        </authorList>
    </citation>
    <scope>NUCLEOTIDE SEQUENCE [LARGE SCALE GENOMIC DNA]</scope>
    <source>
        <strain evidence="4 5">JC070</strain>
    </source>
</reference>
<evidence type="ECO:0000313" key="4">
    <source>
        <dbReference type="EMBL" id="NOU60369.1"/>
    </source>
</evidence>
<keyword evidence="2" id="KW-0808">Transferase</keyword>